<dbReference type="Proteomes" id="UP000007303">
    <property type="component" value="Unassembled WGS sequence"/>
</dbReference>
<dbReference type="GO" id="GO:0050839">
    <property type="term" value="F:cell adhesion molecule binding"/>
    <property type="evidence" value="ECO:0007669"/>
    <property type="project" value="TreeGrafter"/>
</dbReference>
<proteinExistence type="predicted"/>
<organism evidence="3 4">
    <name type="scientific">Tetraodon nigroviridis</name>
    <name type="common">Spotted green pufferfish</name>
    <name type="synonym">Chelonodon nigroviridis</name>
    <dbReference type="NCBI Taxonomy" id="99883"/>
    <lineage>
        <taxon>Eukaryota</taxon>
        <taxon>Metazoa</taxon>
        <taxon>Chordata</taxon>
        <taxon>Craniata</taxon>
        <taxon>Vertebrata</taxon>
        <taxon>Euteleostomi</taxon>
        <taxon>Actinopterygii</taxon>
        <taxon>Neopterygii</taxon>
        <taxon>Teleostei</taxon>
        <taxon>Neoteleostei</taxon>
        <taxon>Acanthomorphata</taxon>
        <taxon>Eupercaria</taxon>
        <taxon>Tetraodontiformes</taxon>
        <taxon>Tetradontoidea</taxon>
        <taxon>Tetraodontidae</taxon>
        <taxon>Tetraodon</taxon>
    </lineage>
</organism>
<dbReference type="PANTHER" id="PTHR10398:SF2">
    <property type="entry name" value="AFADIN"/>
    <property type="match status" value="1"/>
</dbReference>
<dbReference type="InterPro" id="IPR001478">
    <property type="entry name" value="PDZ"/>
</dbReference>
<dbReference type="STRING" id="99883.ENSTNIP00000022526"/>
<feature type="domain" description="Dilute" evidence="2">
    <location>
        <begin position="1"/>
        <end position="238"/>
    </location>
</feature>
<dbReference type="GeneTree" id="ENSGT00940000155237"/>
<name>H3DPS7_TETNG</name>
<reference evidence="3" key="2">
    <citation type="submission" date="2025-08" db="UniProtKB">
        <authorList>
            <consortium name="Ensembl"/>
        </authorList>
    </citation>
    <scope>IDENTIFICATION</scope>
</reference>
<keyword evidence="4" id="KW-1185">Reference proteome</keyword>
<dbReference type="CDD" id="cd15471">
    <property type="entry name" value="Myo5p-like_CBD_afadin"/>
    <property type="match status" value="1"/>
</dbReference>
<evidence type="ECO:0000313" key="3">
    <source>
        <dbReference type="Ensembl" id="ENSTNIP00000022526.1"/>
    </source>
</evidence>
<reference evidence="4" key="1">
    <citation type="journal article" date="2004" name="Nature">
        <title>Genome duplication in the teleost fish Tetraodon nigroviridis reveals the early vertebrate proto-karyotype.</title>
        <authorList>
            <person name="Jaillon O."/>
            <person name="Aury J.-M."/>
            <person name="Brunet F."/>
            <person name="Petit J.-L."/>
            <person name="Stange-Thomann N."/>
            <person name="Mauceli E."/>
            <person name="Bouneau L."/>
            <person name="Fischer C."/>
            <person name="Ozouf-Costaz C."/>
            <person name="Bernot A."/>
            <person name="Nicaud S."/>
            <person name="Jaffe D."/>
            <person name="Fisher S."/>
            <person name="Lutfalla G."/>
            <person name="Dossat C."/>
            <person name="Segurens B."/>
            <person name="Dasilva C."/>
            <person name="Salanoubat M."/>
            <person name="Levy M."/>
            <person name="Boudet N."/>
            <person name="Castellano S."/>
            <person name="Anthouard V."/>
            <person name="Jubin C."/>
            <person name="Castelli V."/>
            <person name="Katinka M."/>
            <person name="Vacherie B."/>
            <person name="Biemont C."/>
            <person name="Skalli Z."/>
            <person name="Cattolico L."/>
            <person name="Poulain J."/>
            <person name="De Berardinis V."/>
            <person name="Cruaud C."/>
            <person name="Duprat S."/>
            <person name="Brottier P."/>
            <person name="Coutanceau J.-P."/>
            <person name="Gouzy J."/>
            <person name="Parra G."/>
            <person name="Lardier G."/>
            <person name="Chapple C."/>
            <person name="McKernan K.J."/>
            <person name="McEwan P."/>
            <person name="Bosak S."/>
            <person name="Kellis M."/>
            <person name="Volff J.-N."/>
            <person name="Guigo R."/>
            <person name="Zody M.C."/>
            <person name="Mesirov J."/>
            <person name="Lindblad-Toh K."/>
            <person name="Birren B."/>
            <person name="Nusbaum C."/>
            <person name="Kahn D."/>
            <person name="Robinson-Rechavi M."/>
            <person name="Laudet V."/>
            <person name="Schachter V."/>
            <person name="Quetier F."/>
            <person name="Saurin W."/>
            <person name="Scarpelli C."/>
            <person name="Wincker P."/>
            <person name="Lander E.S."/>
            <person name="Weissenbach J."/>
            <person name="Roest Crollius H."/>
        </authorList>
    </citation>
    <scope>NUCLEOTIDE SEQUENCE [LARGE SCALE GENOMIC DNA]</scope>
</reference>
<dbReference type="Ensembl" id="ENSTNIT00000022765.1">
    <property type="protein sequence ID" value="ENSTNIP00000022526.1"/>
    <property type="gene ID" value="ENSTNIG00000019324.1"/>
</dbReference>
<evidence type="ECO:0000313" key="4">
    <source>
        <dbReference type="Proteomes" id="UP000007303"/>
    </source>
</evidence>
<dbReference type="InterPro" id="IPR028842">
    <property type="entry name" value="Afadin"/>
</dbReference>
<dbReference type="SMART" id="SM01132">
    <property type="entry name" value="DIL"/>
    <property type="match status" value="1"/>
</dbReference>
<evidence type="ECO:0000259" key="2">
    <source>
        <dbReference type="PROSITE" id="PS51126"/>
    </source>
</evidence>
<dbReference type="PANTHER" id="PTHR10398">
    <property type="entry name" value="AFADIN"/>
    <property type="match status" value="1"/>
</dbReference>
<dbReference type="PROSITE" id="PS51126">
    <property type="entry name" value="DILUTE"/>
    <property type="match status" value="1"/>
</dbReference>
<sequence length="462" mass="50274">MVAMMREGQRSGAGALAFWMANSSELLNFLKRDRDLSPLTRQSQRDLAHLVHGAYSCLLQALQHELRIHLPTFLVDPERHGSLPDGMEKVLNTLMNAMSLLRRCRANPALTIQLFSQLFHFTSAWLFNQLMNPQAGAPGLRSHYWGAALRGRLAAVEAWAERQGLELAAECHLGRIIQATVLLTMDKYSVRDAKDIQHSCFRLNSLQLRALLIGYLRADDEPRIPPELTEAVVAAAEASADELIRSEGRRVQLEESLDLGLPFLLPDAGFSCDTMRGIPPGFLEFLEPVCQKGLCHLTIQTNSEGIWTVHFTGSASAPSTVGPEQCLPVPHVAHTQPDVVSVTLNKHLNCGMGISIVAAKGVGRDHLGIYVKSIVEGGPAARNGKLTAGDQLLSVDGKSLVGLSQDRAAAIMMKTGTVVSLKVAKFAAGYHGLGSLLLEATSEQLEGKCSVSFHDVLFCFVF</sequence>
<dbReference type="PROSITE" id="PS50106">
    <property type="entry name" value="PDZ"/>
    <property type="match status" value="1"/>
</dbReference>
<dbReference type="Pfam" id="PF00595">
    <property type="entry name" value="PDZ"/>
    <property type="match status" value="1"/>
</dbReference>
<dbReference type="GO" id="GO:0005912">
    <property type="term" value="C:adherens junction"/>
    <property type="evidence" value="ECO:0007669"/>
    <property type="project" value="TreeGrafter"/>
</dbReference>
<dbReference type="HOGENOM" id="CLU_047417_0_0_1"/>
<reference evidence="3" key="3">
    <citation type="submission" date="2025-09" db="UniProtKB">
        <authorList>
            <consortium name="Ensembl"/>
        </authorList>
    </citation>
    <scope>IDENTIFICATION</scope>
</reference>
<dbReference type="InParanoid" id="H3DPS7"/>
<feature type="domain" description="PDZ" evidence="1">
    <location>
        <begin position="341"/>
        <end position="427"/>
    </location>
</feature>
<dbReference type="OMA" id="LLTMSKY"/>
<accession>H3DPS7</accession>
<dbReference type="SMART" id="SM00228">
    <property type="entry name" value="PDZ"/>
    <property type="match status" value="1"/>
</dbReference>
<dbReference type="Gene3D" id="2.30.42.10">
    <property type="match status" value="1"/>
</dbReference>
<dbReference type="InterPro" id="IPR036034">
    <property type="entry name" value="PDZ_sf"/>
</dbReference>
<dbReference type="InterPro" id="IPR002710">
    <property type="entry name" value="Dilute_dom"/>
</dbReference>
<dbReference type="InterPro" id="IPR037977">
    <property type="entry name" value="CBD_Afadin"/>
</dbReference>
<dbReference type="SUPFAM" id="SSF50156">
    <property type="entry name" value="PDZ domain-like"/>
    <property type="match status" value="1"/>
</dbReference>
<dbReference type="AlphaFoldDB" id="H3DPS7"/>
<dbReference type="CDD" id="cd06789">
    <property type="entry name" value="PDZ_AFDN-like"/>
    <property type="match status" value="1"/>
</dbReference>
<protein>
    <submittedName>
        <fullName evidence="3">Uncharacterized protein</fullName>
    </submittedName>
</protein>
<evidence type="ECO:0000259" key="1">
    <source>
        <dbReference type="PROSITE" id="PS50106"/>
    </source>
</evidence>
<dbReference type="Pfam" id="PF01843">
    <property type="entry name" value="DIL"/>
    <property type="match status" value="1"/>
</dbReference>
<dbReference type="GO" id="GO:0032880">
    <property type="term" value="P:regulation of protein localization"/>
    <property type="evidence" value="ECO:0007669"/>
    <property type="project" value="TreeGrafter"/>
</dbReference>